<feature type="transmembrane region" description="Helical" evidence="7">
    <location>
        <begin position="152"/>
        <end position="170"/>
    </location>
</feature>
<dbReference type="InterPro" id="IPR024320">
    <property type="entry name" value="LPG_synthase_C"/>
</dbReference>
<feature type="transmembrane region" description="Helical" evidence="7">
    <location>
        <begin position="177"/>
        <end position="198"/>
    </location>
</feature>
<dbReference type="EMBL" id="AGZS01000006">
    <property type="protein sequence ID" value="EJD64627.1"/>
    <property type="molecule type" value="Genomic_DNA"/>
</dbReference>
<dbReference type="PANTHER" id="PTHR34697">
    <property type="entry name" value="PHOSPHATIDYLGLYCEROL LYSYLTRANSFERASE"/>
    <property type="match status" value="1"/>
</dbReference>
<dbReference type="GO" id="GO:0005886">
    <property type="term" value="C:plasma membrane"/>
    <property type="evidence" value="ECO:0007669"/>
    <property type="project" value="UniProtKB-SubCell"/>
</dbReference>
<evidence type="ECO:0000256" key="3">
    <source>
        <dbReference type="ARBA" id="ARBA00022692"/>
    </source>
</evidence>
<feature type="region of interest" description="Disordered" evidence="6">
    <location>
        <begin position="931"/>
        <end position="969"/>
    </location>
</feature>
<organism evidence="9 10">
    <name type="scientific">Scardovia wiggsiae F0424</name>
    <dbReference type="NCBI Taxonomy" id="857290"/>
    <lineage>
        <taxon>Bacteria</taxon>
        <taxon>Bacillati</taxon>
        <taxon>Actinomycetota</taxon>
        <taxon>Actinomycetes</taxon>
        <taxon>Bifidobacteriales</taxon>
        <taxon>Bifidobacteriaceae</taxon>
        <taxon>Scardovia</taxon>
    </lineage>
</organism>
<dbReference type="PANTHER" id="PTHR34697:SF2">
    <property type="entry name" value="PHOSPHATIDYLGLYCEROL LYSYLTRANSFERASE"/>
    <property type="match status" value="1"/>
</dbReference>
<feature type="compositionally biased region" description="Basic and acidic residues" evidence="6">
    <location>
        <begin position="35"/>
        <end position="53"/>
    </location>
</feature>
<evidence type="ECO:0000256" key="7">
    <source>
        <dbReference type="SAM" id="Phobius"/>
    </source>
</evidence>
<feature type="transmembrane region" description="Helical" evidence="7">
    <location>
        <begin position="297"/>
        <end position="319"/>
    </location>
</feature>
<feature type="transmembrane region" description="Helical" evidence="7">
    <location>
        <begin position="260"/>
        <end position="277"/>
    </location>
</feature>
<keyword evidence="10" id="KW-1185">Reference proteome</keyword>
<keyword evidence="2" id="KW-1003">Cell membrane</keyword>
<evidence type="ECO:0000256" key="5">
    <source>
        <dbReference type="ARBA" id="ARBA00023136"/>
    </source>
</evidence>
<comment type="caution">
    <text evidence="9">The sequence shown here is derived from an EMBL/GenBank/DDBJ whole genome shotgun (WGS) entry which is preliminary data.</text>
</comment>
<feature type="transmembrane region" description="Helical" evidence="7">
    <location>
        <begin position="210"/>
        <end position="231"/>
    </location>
</feature>
<evidence type="ECO:0000256" key="1">
    <source>
        <dbReference type="ARBA" id="ARBA00004651"/>
    </source>
</evidence>
<feature type="transmembrane region" description="Helical" evidence="7">
    <location>
        <begin position="396"/>
        <end position="416"/>
    </location>
</feature>
<feature type="transmembrane region" description="Helical" evidence="7">
    <location>
        <begin position="469"/>
        <end position="492"/>
    </location>
</feature>
<keyword evidence="3 7" id="KW-0812">Transmembrane</keyword>
<keyword evidence="5 7" id="KW-0472">Membrane</keyword>
<sequence>MENSDMSDNTGQYAGDKQLPPSGAVPAAEPEYEAPQDHRLRERGGRKSSEDHGNYRGLKVLKAMDPSRHPACALLLDGFQWVGKHPLAVSLAVSFLLYNIVIRAAISRHINFRPLLQYVGHEYFRTSYRQLIAGRWYTAVASIFFVDDIPQIIIGVITILFAVSIAESHLGLLRAAATGIVCCIIGLSSGLALCYLIQGHGRQWHILLDLSLSYGPGVLVIGPLMAAGAAITPLWRRRLYIFTYAVILAGLLYRGEPIDYALLIGAFIGQACGFMFVRKAVQDFVIEPVQAIEVWRILSIITVIAAVGPLIAVTSPIHAGPLSDIGLLLGPSQADFAKITECMQQVHSTGCYMRYGFMRVHLSGALLVSLLPVAISLIIAWGIYRGRRTAVHMAIVWNLGIIILSEVHYFVLPVLLESLAYGEQAQAQLGRALSHGTLKNFAATCLLPFILIIVYITQIRRFHIRTRPALLYSGAAVIGVTFIALSLIYFLVVKYTPNPLPDDGTDYPEGQASGVNILISLIVRYLPIGFLGLARLASIPLGPVAGIVAGIIGPIFWTVTGVIFVLWFSGHGSIGMKEHQKASGLIEAGGESMSFMATWEGNDYWFSASGRSAIAYRVNFGIALTVTGPFGEPAEYKQDIIDFTKFCDSNSWMPVFYAVHEEQRKWLEELKWNSLDVGTEMVVDPRQWKTTGKKWQDVRTAINKAKREGITDVLSTYQDTTFDIRSQIMTISEEWAEDKSLPEMKFTLGGVEELMDPRVKLLYAIDGEGTVQAVTSWLPVYREGRVIGWTLDFMRHRQDAINGIMEFLIARMAERLRDGQSNNPNGPAADPGMRDIEFLSLSAAPLSGIRPIEGKSASLTHILQMTANMLEPAYGFRSLLFFKKKFQPVENHVYIAYPDSSRLPQLALAVTHAYLPDMKIRDVMSLVGTFTRNQKRPDGADRLRKETHGTRRPSEFHKSRSPADTKHAV</sequence>
<feature type="transmembrane region" description="Helical" evidence="7">
    <location>
        <begin position="87"/>
        <end position="106"/>
    </location>
</feature>
<dbReference type="GO" id="GO:0055091">
    <property type="term" value="P:phospholipid homeostasis"/>
    <property type="evidence" value="ECO:0007669"/>
    <property type="project" value="TreeGrafter"/>
</dbReference>
<dbReference type="RefSeq" id="WP_007148185.1">
    <property type="nucleotide sequence ID" value="NZ_AKCI01000001.1"/>
</dbReference>
<reference evidence="9 10" key="1">
    <citation type="submission" date="2012-01" db="EMBL/GenBank/DDBJ databases">
        <title>The Genome Sequence of Scardovia wiggsiae F0424.</title>
        <authorList>
            <consortium name="The Broad Institute Genome Sequencing Platform"/>
            <person name="Earl A."/>
            <person name="Ward D."/>
            <person name="Feldgarden M."/>
            <person name="Gevers D."/>
            <person name="Izard J."/>
            <person name="Ganesan A."/>
            <person name="Baranova O.V."/>
            <person name="Blanton J.M."/>
            <person name="Tanner A.C."/>
            <person name="Mathney J."/>
            <person name="Dewhirst F.E."/>
            <person name="Young S.K."/>
            <person name="Zeng Q."/>
            <person name="Gargeya S."/>
            <person name="Fitzgerald M."/>
            <person name="Haas B."/>
            <person name="Abouelleil A."/>
            <person name="Alvarado L."/>
            <person name="Arachchi H.M."/>
            <person name="Berlin A."/>
            <person name="Chapman S.B."/>
            <person name="Gearin G."/>
            <person name="Goldberg J."/>
            <person name="Griggs A."/>
            <person name="Gujja S."/>
            <person name="Hansen M."/>
            <person name="Heiman D."/>
            <person name="Howarth C."/>
            <person name="Larimer J."/>
            <person name="Lui A."/>
            <person name="MacDonald P.J.P."/>
            <person name="McCowen C."/>
            <person name="Montmayeur A."/>
            <person name="Murphy C."/>
            <person name="Neiman D."/>
            <person name="Pearson M."/>
            <person name="Priest M."/>
            <person name="Roberts A."/>
            <person name="Saif S."/>
            <person name="Shea T."/>
            <person name="Sisk P."/>
            <person name="Stolte C."/>
            <person name="Sykes S."/>
            <person name="Wortman J."/>
            <person name="Nusbaum C."/>
            <person name="Birren B."/>
        </authorList>
    </citation>
    <scope>NUCLEOTIDE SEQUENCE [LARGE SCALE GENOMIC DNA]</scope>
    <source>
        <strain evidence="9 10">F0424</strain>
    </source>
</reference>
<feature type="transmembrane region" description="Helical" evidence="7">
    <location>
        <begin position="436"/>
        <end position="457"/>
    </location>
</feature>
<protein>
    <recommendedName>
        <fullName evidence="8">Phosphatidylglycerol lysyltransferase C-terminal domain-containing protein</fullName>
    </recommendedName>
</protein>
<feature type="transmembrane region" description="Helical" evidence="7">
    <location>
        <begin position="362"/>
        <end position="384"/>
    </location>
</feature>
<dbReference type="HOGENOM" id="CLU_017891_0_0_11"/>
<dbReference type="Proteomes" id="UP000006415">
    <property type="component" value="Unassembled WGS sequence"/>
</dbReference>
<feature type="transmembrane region" description="Helical" evidence="7">
    <location>
        <begin position="512"/>
        <end position="533"/>
    </location>
</feature>
<comment type="subcellular location">
    <subcellularLocation>
        <location evidence="1">Cell membrane</location>
        <topology evidence="1">Multi-pass membrane protein</topology>
    </subcellularLocation>
</comment>
<dbReference type="AlphaFoldDB" id="J0LLD2"/>
<dbReference type="eggNOG" id="COG2898">
    <property type="taxonomic scope" value="Bacteria"/>
</dbReference>
<evidence type="ECO:0000313" key="9">
    <source>
        <dbReference type="EMBL" id="EJD64627.1"/>
    </source>
</evidence>
<evidence type="ECO:0000313" key="10">
    <source>
        <dbReference type="Proteomes" id="UP000006415"/>
    </source>
</evidence>
<feature type="transmembrane region" description="Helical" evidence="7">
    <location>
        <begin position="545"/>
        <end position="568"/>
    </location>
</feature>
<dbReference type="GO" id="GO:0016755">
    <property type="term" value="F:aminoacyltransferase activity"/>
    <property type="evidence" value="ECO:0007669"/>
    <property type="project" value="TreeGrafter"/>
</dbReference>
<feature type="compositionally biased region" description="Basic and acidic residues" evidence="6">
    <location>
        <begin position="935"/>
        <end position="969"/>
    </location>
</feature>
<dbReference type="Pfam" id="PF09924">
    <property type="entry name" value="LPG_synthase_C"/>
    <property type="match status" value="1"/>
</dbReference>
<feature type="domain" description="Phosphatidylglycerol lysyltransferase C-terminal" evidence="8">
    <location>
        <begin position="589"/>
        <end position="897"/>
    </location>
</feature>
<evidence type="ECO:0000259" key="8">
    <source>
        <dbReference type="Pfam" id="PF09924"/>
    </source>
</evidence>
<feature type="region of interest" description="Disordered" evidence="6">
    <location>
        <begin position="1"/>
        <end position="53"/>
    </location>
</feature>
<accession>J0LLD2</accession>
<dbReference type="InterPro" id="IPR051211">
    <property type="entry name" value="PG_lysyltransferase"/>
</dbReference>
<evidence type="ECO:0000256" key="6">
    <source>
        <dbReference type="SAM" id="MobiDB-lite"/>
    </source>
</evidence>
<keyword evidence="4 7" id="KW-1133">Transmembrane helix</keyword>
<proteinExistence type="predicted"/>
<feature type="compositionally biased region" description="Polar residues" evidence="6">
    <location>
        <begin position="1"/>
        <end position="12"/>
    </location>
</feature>
<gene>
    <name evidence="9" type="ORF">HMPREF9156_01122</name>
</gene>
<evidence type="ECO:0000256" key="4">
    <source>
        <dbReference type="ARBA" id="ARBA00022989"/>
    </source>
</evidence>
<name>J0LLD2_9BIFI</name>
<dbReference type="STRING" id="857290.HMPREF9156_01122"/>
<evidence type="ECO:0000256" key="2">
    <source>
        <dbReference type="ARBA" id="ARBA00022475"/>
    </source>
</evidence>